<sequence>MTRPAADTASAANVDASQASVTDPRDPLITCLSEPPTEPPTCRDLALAFGTIGATGFGGVLPWARRMLVDQRRWLTDREFAELLPLAQLLPGPNVANIATVLGRRFRGPRGAIAAVAGLYFCPTIVIILIGLAYVRWGQTPLVQHVLSGLMPAATGLVIATSLRLLAGLERHWTTLAFAGATFVGSFVLGLPLLLVLGVLGPCAILTAHRRARRHRRDEQDNQDVSAAP</sequence>
<name>A0A5E5A0G0_9BURK</name>
<evidence type="ECO:0000256" key="1">
    <source>
        <dbReference type="ARBA" id="ARBA00004651"/>
    </source>
</evidence>
<dbReference type="Pfam" id="PF02417">
    <property type="entry name" value="Chromate_transp"/>
    <property type="match status" value="1"/>
</dbReference>
<dbReference type="PANTHER" id="PTHR43663">
    <property type="entry name" value="CHROMATE TRANSPORT PROTEIN-RELATED"/>
    <property type="match status" value="1"/>
</dbReference>
<dbReference type="GO" id="GO:0015109">
    <property type="term" value="F:chromate transmembrane transporter activity"/>
    <property type="evidence" value="ECO:0007669"/>
    <property type="project" value="InterPro"/>
</dbReference>
<feature type="transmembrane region" description="Helical" evidence="8">
    <location>
        <begin position="112"/>
        <end position="134"/>
    </location>
</feature>
<protein>
    <submittedName>
        <fullName evidence="9">Transporter</fullName>
    </submittedName>
</protein>
<organism evidence="9 10">
    <name type="scientific">Pandoraea captiosa</name>
    <dbReference type="NCBI Taxonomy" id="2508302"/>
    <lineage>
        <taxon>Bacteria</taxon>
        <taxon>Pseudomonadati</taxon>
        <taxon>Pseudomonadota</taxon>
        <taxon>Betaproteobacteria</taxon>
        <taxon>Burkholderiales</taxon>
        <taxon>Burkholderiaceae</taxon>
        <taxon>Pandoraea</taxon>
    </lineage>
</organism>
<evidence type="ECO:0000313" key="10">
    <source>
        <dbReference type="Proteomes" id="UP000414136"/>
    </source>
</evidence>
<evidence type="ECO:0000256" key="8">
    <source>
        <dbReference type="SAM" id="Phobius"/>
    </source>
</evidence>
<evidence type="ECO:0000256" key="7">
    <source>
        <dbReference type="SAM" id="MobiDB-lite"/>
    </source>
</evidence>
<evidence type="ECO:0000256" key="3">
    <source>
        <dbReference type="ARBA" id="ARBA00022475"/>
    </source>
</evidence>
<keyword evidence="10" id="KW-1185">Reference proteome</keyword>
<feature type="transmembrane region" description="Helical" evidence="8">
    <location>
        <begin position="178"/>
        <end position="201"/>
    </location>
</feature>
<dbReference type="AlphaFoldDB" id="A0A5E5A0G0"/>
<dbReference type="RefSeq" id="WP_246190188.1">
    <property type="nucleotide sequence ID" value="NZ_CABPSQ010000003.1"/>
</dbReference>
<evidence type="ECO:0000313" key="9">
    <source>
        <dbReference type="EMBL" id="VVE66537.1"/>
    </source>
</evidence>
<reference evidence="9 10" key="1">
    <citation type="submission" date="2019-08" db="EMBL/GenBank/DDBJ databases">
        <authorList>
            <person name="Peeters C."/>
        </authorList>
    </citation>
    <scope>NUCLEOTIDE SEQUENCE [LARGE SCALE GENOMIC DNA]</scope>
    <source>
        <strain evidence="9 10">LMG 31118</strain>
    </source>
</reference>
<keyword evidence="6 8" id="KW-0472">Membrane</keyword>
<evidence type="ECO:0000256" key="2">
    <source>
        <dbReference type="ARBA" id="ARBA00005262"/>
    </source>
</evidence>
<keyword evidence="5 8" id="KW-1133">Transmembrane helix</keyword>
<feature type="region of interest" description="Disordered" evidence="7">
    <location>
        <begin position="1"/>
        <end position="26"/>
    </location>
</feature>
<gene>
    <name evidence="9" type="ORF">PCA31118_02262</name>
</gene>
<evidence type="ECO:0000256" key="6">
    <source>
        <dbReference type="ARBA" id="ARBA00023136"/>
    </source>
</evidence>
<evidence type="ECO:0000256" key="5">
    <source>
        <dbReference type="ARBA" id="ARBA00022989"/>
    </source>
</evidence>
<dbReference type="InterPro" id="IPR052518">
    <property type="entry name" value="CHR_Transporter"/>
</dbReference>
<dbReference type="InterPro" id="IPR003370">
    <property type="entry name" value="Chromate_transpt"/>
</dbReference>
<dbReference type="EMBL" id="CABPSQ010000003">
    <property type="protein sequence ID" value="VVE66537.1"/>
    <property type="molecule type" value="Genomic_DNA"/>
</dbReference>
<comment type="similarity">
    <text evidence="2">Belongs to the chromate ion transporter (CHR) (TC 2.A.51) family.</text>
</comment>
<dbReference type="GO" id="GO:0005886">
    <property type="term" value="C:plasma membrane"/>
    <property type="evidence" value="ECO:0007669"/>
    <property type="project" value="UniProtKB-SubCell"/>
</dbReference>
<comment type="subcellular location">
    <subcellularLocation>
        <location evidence="1">Cell membrane</location>
        <topology evidence="1">Multi-pass membrane protein</topology>
    </subcellularLocation>
</comment>
<keyword evidence="4 8" id="KW-0812">Transmembrane</keyword>
<dbReference type="PANTHER" id="PTHR43663:SF1">
    <property type="entry name" value="CHROMATE TRANSPORTER"/>
    <property type="match status" value="1"/>
</dbReference>
<feature type="compositionally biased region" description="Low complexity" evidence="7">
    <location>
        <begin position="1"/>
        <end position="17"/>
    </location>
</feature>
<dbReference type="Proteomes" id="UP000414136">
    <property type="component" value="Unassembled WGS sequence"/>
</dbReference>
<proteinExistence type="inferred from homology"/>
<feature type="transmembrane region" description="Helical" evidence="8">
    <location>
        <begin position="146"/>
        <end position="166"/>
    </location>
</feature>
<keyword evidence="3" id="KW-1003">Cell membrane</keyword>
<evidence type="ECO:0000256" key="4">
    <source>
        <dbReference type="ARBA" id="ARBA00022692"/>
    </source>
</evidence>
<accession>A0A5E5A0G0</accession>